<comment type="caution">
    <text evidence="3">The sequence shown here is derived from an EMBL/GenBank/DDBJ whole genome shotgun (WGS) entry which is preliminary data.</text>
</comment>
<dbReference type="EMBL" id="JAVRJZ010000010">
    <property type="protein sequence ID" value="KAK2717859.1"/>
    <property type="molecule type" value="Genomic_DNA"/>
</dbReference>
<dbReference type="InterPro" id="IPR036638">
    <property type="entry name" value="HLH_DNA-bd_sf"/>
</dbReference>
<feature type="compositionally biased region" description="Basic residues" evidence="1">
    <location>
        <begin position="33"/>
        <end position="44"/>
    </location>
</feature>
<dbReference type="GO" id="GO:0005634">
    <property type="term" value="C:nucleus"/>
    <property type="evidence" value="ECO:0007669"/>
    <property type="project" value="TreeGrafter"/>
</dbReference>
<dbReference type="AlphaFoldDB" id="A0AA88HX06"/>
<name>A0AA88HX06_ARTSF</name>
<dbReference type="GO" id="GO:0070888">
    <property type="term" value="F:E-box binding"/>
    <property type="evidence" value="ECO:0007669"/>
    <property type="project" value="TreeGrafter"/>
</dbReference>
<dbReference type="InterPro" id="IPR011598">
    <property type="entry name" value="bHLH_dom"/>
</dbReference>
<reference evidence="3" key="1">
    <citation type="submission" date="2023-07" db="EMBL/GenBank/DDBJ databases">
        <title>Chromosome-level genome assembly of Artemia franciscana.</title>
        <authorList>
            <person name="Jo E."/>
        </authorList>
    </citation>
    <scope>NUCLEOTIDE SEQUENCE</scope>
    <source>
        <tissue evidence="3">Whole body</tissue>
    </source>
</reference>
<sequence length="180" mass="21300">MFDMQFSQSLNEYPTQTRYDSYPSLQEEEITQSRRRRAPRRRQTRSPTQMLIVKKCRRTKANDRERNRMHLLNHALEGLQRRLPVSHLDTKLTKIETLRFARNYIWALSQIVQLTDENTNQVHNDEITFTNNGYSISCNESTLFLPKSDYTNEYSSWNTRSCNSLNESFQGSSDEYDSGL</sequence>
<feature type="region of interest" description="Disordered" evidence="1">
    <location>
        <begin position="13"/>
        <end position="47"/>
    </location>
</feature>
<evidence type="ECO:0000259" key="2">
    <source>
        <dbReference type="PROSITE" id="PS50888"/>
    </source>
</evidence>
<dbReference type="GO" id="GO:0000981">
    <property type="term" value="F:DNA-binding transcription factor activity, RNA polymerase II-specific"/>
    <property type="evidence" value="ECO:0007669"/>
    <property type="project" value="TreeGrafter"/>
</dbReference>
<dbReference type="PANTHER" id="PTHR19290">
    <property type="entry name" value="BASIC HELIX-LOOP-HELIX PROTEIN NEUROGENIN-RELATED"/>
    <property type="match status" value="1"/>
</dbReference>
<dbReference type="Proteomes" id="UP001187531">
    <property type="component" value="Unassembled WGS sequence"/>
</dbReference>
<dbReference type="GO" id="GO:0045944">
    <property type="term" value="P:positive regulation of transcription by RNA polymerase II"/>
    <property type="evidence" value="ECO:0007669"/>
    <property type="project" value="TreeGrafter"/>
</dbReference>
<dbReference type="Pfam" id="PF00010">
    <property type="entry name" value="HLH"/>
    <property type="match status" value="1"/>
</dbReference>
<dbReference type="SUPFAM" id="SSF47459">
    <property type="entry name" value="HLH, helix-loop-helix DNA-binding domain"/>
    <property type="match status" value="1"/>
</dbReference>
<dbReference type="GO" id="GO:0046983">
    <property type="term" value="F:protein dimerization activity"/>
    <property type="evidence" value="ECO:0007669"/>
    <property type="project" value="InterPro"/>
</dbReference>
<proteinExistence type="predicted"/>
<dbReference type="SMART" id="SM00353">
    <property type="entry name" value="HLH"/>
    <property type="match status" value="1"/>
</dbReference>
<dbReference type="PANTHER" id="PTHR19290:SF163">
    <property type="entry name" value="BASIC HELIX-LOOP-HELIX NEURAL TRANSCRIPTION FACTOR TAP"/>
    <property type="match status" value="1"/>
</dbReference>
<keyword evidence="4" id="KW-1185">Reference proteome</keyword>
<protein>
    <recommendedName>
        <fullName evidence="2">BHLH domain-containing protein</fullName>
    </recommendedName>
</protein>
<dbReference type="GO" id="GO:0007423">
    <property type="term" value="P:sensory organ development"/>
    <property type="evidence" value="ECO:0007669"/>
    <property type="project" value="TreeGrafter"/>
</dbReference>
<dbReference type="InterPro" id="IPR050359">
    <property type="entry name" value="bHLH_transcription_factors"/>
</dbReference>
<organism evidence="3 4">
    <name type="scientific">Artemia franciscana</name>
    <name type="common">Brine shrimp</name>
    <name type="synonym">Artemia sanfranciscana</name>
    <dbReference type="NCBI Taxonomy" id="6661"/>
    <lineage>
        <taxon>Eukaryota</taxon>
        <taxon>Metazoa</taxon>
        <taxon>Ecdysozoa</taxon>
        <taxon>Arthropoda</taxon>
        <taxon>Crustacea</taxon>
        <taxon>Branchiopoda</taxon>
        <taxon>Anostraca</taxon>
        <taxon>Artemiidae</taxon>
        <taxon>Artemia</taxon>
    </lineage>
</organism>
<dbReference type="Gene3D" id="4.10.280.10">
    <property type="entry name" value="Helix-loop-helix DNA-binding domain"/>
    <property type="match status" value="1"/>
</dbReference>
<dbReference type="GO" id="GO:0061564">
    <property type="term" value="P:axon development"/>
    <property type="evidence" value="ECO:0007669"/>
    <property type="project" value="TreeGrafter"/>
</dbReference>
<evidence type="ECO:0000313" key="4">
    <source>
        <dbReference type="Proteomes" id="UP001187531"/>
    </source>
</evidence>
<gene>
    <name evidence="3" type="ORF">QYM36_006607</name>
</gene>
<accession>A0AA88HX06</accession>
<dbReference type="PROSITE" id="PS50888">
    <property type="entry name" value="BHLH"/>
    <property type="match status" value="1"/>
</dbReference>
<feature type="domain" description="BHLH" evidence="2">
    <location>
        <begin position="56"/>
        <end position="108"/>
    </location>
</feature>
<evidence type="ECO:0000256" key="1">
    <source>
        <dbReference type="SAM" id="MobiDB-lite"/>
    </source>
</evidence>
<evidence type="ECO:0000313" key="3">
    <source>
        <dbReference type="EMBL" id="KAK2717859.1"/>
    </source>
</evidence>